<evidence type="ECO:0008006" key="3">
    <source>
        <dbReference type="Google" id="ProtNLM"/>
    </source>
</evidence>
<accession>F2JWN3</accession>
<dbReference type="RefSeq" id="WP_013661701.1">
    <property type="nucleotide sequence ID" value="NC_015276.1"/>
</dbReference>
<keyword evidence="2" id="KW-1185">Reference proteome</keyword>
<dbReference type="EMBL" id="CP002583">
    <property type="protein sequence ID" value="ADZ91797.1"/>
    <property type="molecule type" value="Genomic_DNA"/>
</dbReference>
<reference evidence="1 2" key="1">
    <citation type="journal article" date="2012" name="Stand. Genomic Sci.">
        <title>Complete genome sequence of the melanogenic marine bacterium Marinomonas mediterranea type strain (MMB-1(T)).</title>
        <authorList>
            <person name="Lucas-Elio P."/>
            <person name="Goodwin L."/>
            <person name="Woyke T."/>
            <person name="Pitluck S."/>
            <person name="Nolan M."/>
            <person name="Kyrpides N.C."/>
            <person name="Detter J.C."/>
            <person name="Copeland A."/>
            <person name="Teshima H."/>
            <person name="Bruce D."/>
            <person name="Detter C."/>
            <person name="Tapia R."/>
            <person name="Han S."/>
            <person name="Land M.L."/>
            <person name="Ivanova N."/>
            <person name="Mikhailova N."/>
            <person name="Johnston A.W."/>
            <person name="Sanchez-Amat A."/>
        </authorList>
    </citation>
    <scope>NUCLEOTIDE SEQUENCE [LARGE SCALE GENOMIC DNA]</scope>
    <source>
        <strain evidence="2">ATCC 700492 / JCM 21426 / NBRC 103028 / MMB-1</strain>
    </source>
</reference>
<evidence type="ECO:0000313" key="2">
    <source>
        <dbReference type="Proteomes" id="UP000001062"/>
    </source>
</evidence>
<sequence>MARIVIDVNLSAFKYKEMYKGTVKNLVAHSRDGRKVQLPLIAFQKFVTHHGLYGSFEVEFDENKKLIGINKIS</sequence>
<dbReference type="eggNOG" id="ENOG5033BZN">
    <property type="taxonomic scope" value="Bacteria"/>
</dbReference>
<dbReference type="InterPro" id="IPR021363">
    <property type="entry name" value="DUF2835"/>
</dbReference>
<gene>
    <name evidence="1" type="ordered locus">Marme_2565</name>
</gene>
<dbReference type="AlphaFoldDB" id="F2JWN3"/>
<dbReference type="OrthoDB" id="5600793at2"/>
<dbReference type="PATRIC" id="fig|717774.3.peg.2650"/>
<protein>
    <recommendedName>
        <fullName evidence="3">Topoisomerase II</fullName>
    </recommendedName>
</protein>
<evidence type="ECO:0000313" key="1">
    <source>
        <dbReference type="EMBL" id="ADZ91797.1"/>
    </source>
</evidence>
<name>F2JWN3_MARM1</name>
<dbReference type="Proteomes" id="UP000001062">
    <property type="component" value="Chromosome"/>
</dbReference>
<dbReference type="KEGG" id="mme:Marme_2565"/>
<proteinExistence type="predicted"/>
<organism evidence="1 2">
    <name type="scientific">Marinomonas mediterranea (strain ATCC 700492 / JCM 21426 / NBRC 103028 / MMB-1)</name>
    <dbReference type="NCBI Taxonomy" id="717774"/>
    <lineage>
        <taxon>Bacteria</taxon>
        <taxon>Pseudomonadati</taxon>
        <taxon>Pseudomonadota</taxon>
        <taxon>Gammaproteobacteria</taxon>
        <taxon>Oceanospirillales</taxon>
        <taxon>Oceanospirillaceae</taxon>
        <taxon>Marinomonas</taxon>
    </lineage>
</organism>
<dbReference type="Pfam" id="PF11197">
    <property type="entry name" value="DUF2835"/>
    <property type="match status" value="1"/>
</dbReference>
<dbReference type="STRING" id="717774.Marme_2565"/>
<dbReference type="HOGENOM" id="CLU_185065_0_0_6"/>